<keyword evidence="4" id="KW-1185">Reference proteome</keyword>
<organism evidence="3 4">
    <name type="scientific">Kribbella soli</name>
    <dbReference type="NCBI Taxonomy" id="1124743"/>
    <lineage>
        <taxon>Bacteria</taxon>
        <taxon>Bacillati</taxon>
        <taxon>Actinomycetota</taxon>
        <taxon>Actinomycetes</taxon>
        <taxon>Propionibacteriales</taxon>
        <taxon>Kribbellaceae</taxon>
        <taxon>Kribbella</taxon>
    </lineage>
</organism>
<comment type="caution">
    <text evidence="3">The sequence shown here is derived from an EMBL/GenBank/DDBJ whole genome shotgun (WGS) entry which is preliminary data.</text>
</comment>
<sequence>MTRTERGSATLHTLFAAVLLFTALTAAILWSAISTARHKLAAAADLTALSAAQSLSADQPVGSGGERAHPERPADGAPPAPPAAPCVAAARTAVLNKVQLTACVVASDAVTVEVSLQLDLRLTRPTLTAAARAGPL</sequence>
<dbReference type="Pfam" id="PF13400">
    <property type="entry name" value="Tad"/>
    <property type="match status" value="1"/>
</dbReference>
<dbReference type="EMBL" id="SJJZ01000001">
    <property type="protein sequence ID" value="TCC12277.1"/>
    <property type="molecule type" value="Genomic_DNA"/>
</dbReference>
<gene>
    <name evidence="3" type="ORF">E0H45_14035</name>
</gene>
<dbReference type="InterPro" id="IPR028087">
    <property type="entry name" value="Tad_N"/>
</dbReference>
<feature type="domain" description="Putative Flp pilus-assembly TadG-like N-terminal" evidence="2">
    <location>
        <begin position="7"/>
        <end position="53"/>
    </location>
</feature>
<accession>A0A4R0HLC2</accession>
<dbReference type="RefSeq" id="WP_131337544.1">
    <property type="nucleotide sequence ID" value="NZ_SJJZ01000001.1"/>
</dbReference>
<feature type="region of interest" description="Disordered" evidence="1">
    <location>
        <begin position="57"/>
        <end position="83"/>
    </location>
</feature>
<evidence type="ECO:0000259" key="2">
    <source>
        <dbReference type="Pfam" id="PF13400"/>
    </source>
</evidence>
<evidence type="ECO:0000256" key="1">
    <source>
        <dbReference type="SAM" id="MobiDB-lite"/>
    </source>
</evidence>
<proteinExistence type="predicted"/>
<dbReference type="AlphaFoldDB" id="A0A4R0HLC2"/>
<reference evidence="3 4" key="1">
    <citation type="submission" date="2019-02" db="EMBL/GenBank/DDBJ databases">
        <title>Kribbella capetownensis sp. nov. and Kribbella speibonae sp. nov., isolated from soil.</title>
        <authorList>
            <person name="Curtis S.M."/>
            <person name="Norton I."/>
            <person name="Everest G.J."/>
            <person name="Meyers P.R."/>
        </authorList>
    </citation>
    <scope>NUCLEOTIDE SEQUENCE [LARGE SCALE GENOMIC DNA]</scope>
    <source>
        <strain evidence="3 4">KCTC 29219</strain>
    </source>
</reference>
<dbReference type="Proteomes" id="UP000292346">
    <property type="component" value="Unassembled WGS sequence"/>
</dbReference>
<evidence type="ECO:0000313" key="3">
    <source>
        <dbReference type="EMBL" id="TCC12277.1"/>
    </source>
</evidence>
<evidence type="ECO:0000313" key="4">
    <source>
        <dbReference type="Proteomes" id="UP000292346"/>
    </source>
</evidence>
<name>A0A4R0HLC2_9ACTN</name>
<protein>
    <recommendedName>
        <fullName evidence="2">Putative Flp pilus-assembly TadG-like N-terminal domain-containing protein</fullName>
    </recommendedName>
</protein>